<evidence type="ECO:0000313" key="2">
    <source>
        <dbReference type="Proteomes" id="UP001153331"/>
    </source>
</evidence>
<evidence type="ECO:0000313" key="1">
    <source>
        <dbReference type="EMBL" id="KAJ8109068.1"/>
    </source>
</evidence>
<dbReference type="Proteomes" id="UP001153331">
    <property type="component" value="Unassembled WGS sequence"/>
</dbReference>
<reference evidence="1" key="1">
    <citation type="submission" date="2022-11" db="EMBL/GenBank/DDBJ databases">
        <title>Genome Sequence of Boeremia exigua.</title>
        <authorList>
            <person name="Buettner E."/>
        </authorList>
    </citation>
    <scope>NUCLEOTIDE SEQUENCE</scope>
    <source>
        <strain evidence="1">CU02</strain>
    </source>
</reference>
<gene>
    <name evidence="1" type="ORF">OPT61_g7725</name>
</gene>
<keyword evidence="2" id="KW-1185">Reference proteome</keyword>
<organism evidence="1 2">
    <name type="scientific">Boeremia exigua</name>
    <dbReference type="NCBI Taxonomy" id="749465"/>
    <lineage>
        <taxon>Eukaryota</taxon>
        <taxon>Fungi</taxon>
        <taxon>Dikarya</taxon>
        <taxon>Ascomycota</taxon>
        <taxon>Pezizomycotina</taxon>
        <taxon>Dothideomycetes</taxon>
        <taxon>Pleosporomycetidae</taxon>
        <taxon>Pleosporales</taxon>
        <taxon>Pleosporineae</taxon>
        <taxon>Didymellaceae</taxon>
        <taxon>Boeremia</taxon>
    </lineage>
</organism>
<name>A0ACC2I2D0_9PLEO</name>
<protein>
    <submittedName>
        <fullName evidence="1">Uncharacterized protein</fullName>
    </submittedName>
</protein>
<dbReference type="EMBL" id="JAPHNI010000660">
    <property type="protein sequence ID" value="KAJ8109068.1"/>
    <property type="molecule type" value="Genomic_DNA"/>
</dbReference>
<sequence>MPKITTASSESNRVHPLRPKQIDTRTRRKESNPGSYLFRVSIDEVHDPIIERYLCVPYDFSFLRFATVLINACGWSRDPFSERLWSFEIRTTDGQTLQDDAEFKDDAADIAIAMGRTPDDIRVARSWSLRKMFEQHLQTGSAPLYIEFEYGARWDHRIELLGMASPTERADRGFPEKQQVFCYEGHGHPISETCRGVEAWTQMKALFADPVEKDGLDVRDYYKHQSVHGFGGLDPYAYCPVLVNSKLKYIAR</sequence>
<proteinExistence type="predicted"/>
<accession>A0ACC2I2D0</accession>
<comment type="caution">
    <text evidence="1">The sequence shown here is derived from an EMBL/GenBank/DDBJ whole genome shotgun (WGS) entry which is preliminary data.</text>
</comment>